<sequence length="95" mass="10162">MVQVEISYGSKEDPKNACPFLESNPRLTVVLTLPHEPSQATSRVRSAGDSGSACLMAGTGGEFPTKGFPGMTQRNGRVGRGHVCYMLRFGPQFTG</sequence>
<proteinExistence type="predicted"/>
<keyword evidence="2" id="KW-1185">Reference proteome</keyword>
<reference evidence="1" key="1">
    <citation type="journal article" date="2023" name="G3 (Bethesda)">
        <title>A reference genome for the long-term kleptoplast-retaining sea slug Elysia crispata morphotype clarki.</title>
        <authorList>
            <person name="Eastman K.E."/>
            <person name="Pendleton A.L."/>
            <person name="Shaikh M.A."/>
            <person name="Suttiyut T."/>
            <person name="Ogas R."/>
            <person name="Tomko P."/>
            <person name="Gavelis G."/>
            <person name="Widhalm J.R."/>
            <person name="Wisecaver J.H."/>
        </authorList>
    </citation>
    <scope>NUCLEOTIDE SEQUENCE</scope>
    <source>
        <strain evidence="1">ECLA1</strain>
    </source>
</reference>
<accession>A0AAE1CIL0</accession>
<name>A0AAE1CIL0_9GAST</name>
<dbReference type="EMBL" id="JAWDGP010008063">
    <property type="protein sequence ID" value="KAK3695971.1"/>
    <property type="molecule type" value="Genomic_DNA"/>
</dbReference>
<protein>
    <submittedName>
        <fullName evidence="1">Uncharacterized protein</fullName>
    </submittedName>
</protein>
<gene>
    <name evidence="1" type="ORF">RRG08_000826</name>
</gene>
<evidence type="ECO:0000313" key="1">
    <source>
        <dbReference type="EMBL" id="KAK3695971.1"/>
    </source>
</evidence>
<dbReference type="Proteomes" id="UP001283361">
    <property type="component" value="Unassembled WGS sequence"/>
</dbReference>
<organism evidence="1 2">
    <name type="scientific">Elysia crispata</name>
    <name type="common">lettuce slug</name>
    <dbReference type="NCBI Taxonomy" id="231223"/>
    <lineage>
        <taxon>Eukaryota</taxon>
        <taxon>Metazoa</taxon>
        <taxon>Spiralia</taxon>
        <taxon>Lophotrochozoa</taxon>
        <taxon>Mollusca</taxon>
        <taxon>Gastropoda</taxon>
        <taxon>Heterobranchia</taxon>
        <taxon>Euthyneura</taxon>
        <taxon>Panpulmonata</taxon>
        <taxon>Sacoglossa</taxon>
        <taxon>Placobranchoidea</taxon>
        <taxon>Plakobranchidae</taxon>
        <taxon>Elysia</taxon>
    </lineage>
</organism>
<comment type="caution">
    <text evidence="1">The sequence shown here is derived from an EMBL/GenBank/DDBJ whole genome shotgun (WGS) entry which is preliminary data.</text>
</comment>
<dbReference type="AlphaFoldDB" id="A0AAE1CIL0"/>
<evidence type="ECO:0000313" key="2">
    <source>
        <dbReference type="Proteomes" id="UP001283361"/>
    </source>
</evidence>